<feature type="compositionally biased region" description="Polar residues" evidence="2">
    <location>
        <begin position="27"/>
        <end position="36"/>
    </location>
</feature>
<evidence type="ECO:0000313" key="4">
    <source>
        <dbReference type="EMBL" id="CAG2211598.1"/>
    </source>
</evidence>
<proteinExistence type="predicted"/>
<reference evidence="4" key="1">
    <citation type="submission" date="2021-03" db="EMBL/GenBank/DDBJ databases">
        <authorList>
            <person name="Bekaert M."/>
        </authorList>
    </citation>
    <scope>NUCLEOTIDE SEQUENCE</scope>
</reference>
<dbReference type="SMART" id="SM00358">
    <property type="entry name" value="DSRM"/>
    <property type="match status" value="1"/>
</dbReference>
<dbReference type="GO" id="GO:0035418">
    <property type="term" value="P:protein localization to synapse"/>
    <property type="evidence" value="ECO:0007669"/>
    <property type="project" value="TreeGrafter"/>
</dbReference>
<evidence type="ECO:0000313" key="5">
    <source>
        <dbReference type="Proteomes" id="UP000683360"/>
    </source>
</evidence>
<dbReference type="GO" id="GO:0010494">
    <property type="term" value="C:cytoplasmic stress granule"/>
    <property type="evidence" value="ECO:0007669"/>
    <property type="project" value="TreeGrafter"/>
</dbReference>
<dbReference type="GO" id="GO:0008298">
    <property type="term" value="P:intracellular mRNA localization"/>
    <property type="evidence" value="ECO:0007669"/>
    <property type="project" value="TreeGrafter"/>
</dbReference>
<dbReference type="PROSITE" id="PS50137">
    <property type="entry name" value="DS_RBD"/>
    <property type="match status" value="1"/>
</dbReference>
<dbReference type="GO" id="GO:0032839">
    <property type="term" value="C:dendrite cytoplasm"/>
    <property type="evidence" value="ECO:0007669"/>
    <property type="project" value="GOC"/>
</dbReference>
<feature type="compositionally biased region" description="Low complexity" evidence="2">
    <location>
        <begin position="14"/>
        <end position="26"/>
    </location>
</feature>
<dbReference type="GO" id="GO:0098964">
    <property type="term" value="P:anterograde dendritic transport of messenger ribonucleoprotein complex"/>
    <property type="evidence" value="ECO:0007669"/>
    <property type="project" value="TreeGrafter"/>
</dbReference>
<dbReference type="PANTHER" id="PTHR46054">
    <property type="entry name" value="MATERNAL EFFECT PROTEIN STAUFEN"/>
    <property type="match status" value="1"/>
</dbReference>
<feature type="region of interest" description="Disordered" evidence="2">
    <location>
        <begin position="1"/>
        <end position="64"/>
    </location>
</feature>
<dbReference type="InterPro" id="IPR014720">
    <property type="entry name" value="dsRBD_dom"/>
</dbReference>
<dbReference type="Proteomes" id="UP000683360">
    <property type="component" value="Unassembled WGS sequence"/>
</dbReference>
<evidence type="ECO:0000256" key="2">
    <source>
        <dbReference type="SAM" id="MobiDB-lite"/>
    </source>
</evidence>
<protein>
    <submittedName>
        <fullName evidence="4">STAU</fullName>
    </submittedName>
</protein>
<feature type="compositionally biased region" description="Polar residues" evidence="2">
    <location>
        <begin position="126"/>
        <end position="137"/>
    </location>
</feature>
<dbReference type="GO" id="GO:0043025">
    <property type="term" value="C:neuronal cell body"/>
    <property type="evidence" value="ECO:0007669"/>
    <property type="project" value="TreeGrafter"/>
</dbReference>
<dbReference type="GO" id="GO:0005886">
    <property type="term" value="C:plasma membrane"/>
    <property type="evidence" value="ECO:0007669"/>
    <property type="project" value="TreeGrafter"/>
</dbReference>
<gene>
    <name evidence="4" type="ORF">MEDL_25642</name>
</gene>
<dbReference type="SUPFAM" id="SSF54768">
    <property type="entry name" value="dsRNA-binding domain-like"/>
    <property type="match status" value="1"/>
</dbReference>
<dbReference type="InterPro" id="IPR051740">
    <property type="entry name" value="DRBM-containing_protein"/>
</dbReference>
<comment type="caution">
    <text evidence="4">The sequence shown here is derived from an EMBL/GenBank/DDBJ whole genome shotgun (WGS) entry which is preliminary data.</text>
</comment>
<dbReference type="GO" id="GO:0007281">
    <property type="term" value="P:germ cell development"/>
    <property type="evidence" value="ECO:0007669"/>
    <property type="project" value="TreeGrafter"/>
</dbReference>
<feature type="compositionally biased region" description="Polar residues" evidence="2">
    <location>
        <begin position="45"/>
        <end position="64"/>
    </location>
</feature>
<organism evidence="4 5">
    <name type="scientific">Mytilus edulis</name>
    <name type="common">Blue mussel</name>
    <dbReference type="NCBI Taxonomy" id="6550"/>
    <lineage>
        <taxon>Eukaryota</taxon>
        <taxon>Metazoa</taxon>
        <taxon>Spiralia</taxon>
        <taxon>Lophotrochozoa</taxon>
        <taxon>Mollusca</taxon>
        <taxon>Bivalvia</taxon>
        <taxon>Autobranchia</taxon>
        <taxon>Pteriomorphia</taxon>
        <taxon>Mytilida</taxon>
        <taxon>Mytiloidea</taxon>
        <taxon>Mytilidae</taxon>
        <taxon>Mytilinae</taxon>
        <taxon>Mytilus</taxon>
    </lineage>
</organism>
<dbReference type="GO" id="GO:0003725">
    <property type="term" value="F:double-stranded RNA binding"/>
    <property type="evidence" value="ECO:0007669"/>
    <property type="project" value="TreeGrafter"/>
</dbReference>
<accession>A0A8S3RXN4</accession>
<dbReference type="Pfam" id="PF00035">
    <property type="entry name" value="dsrm"/>
    <property type="match status" value="1"/>
</dbReference>
<evidence type="ECO:0000259" key="3">
    <source>
        <dbReference type="PROSITE" id="PS50137"/>
    </source>
</evidence>
<dbReference type="EMBL" id="CAJPWZ010001265">
    <property type="protein sequence ID" value="CAG2211598.1"/>
    <property type="molecule type" value="Genomic_DNA"/>
</dbReference>
<keyword evidence="1" id="KW-0694">RNA-binding</keyword>
<keyword evidence="5" id="KW-1185">Reference proteome</keyword>
<name>A0A8S3RXN4_MYTED</name>
<dbReference type="GO" id="GO:0003729">
    <property type="term" value="F:mRNA binding"/>
    <property type="evidence" value="ECO:0007669"/>
    <property type="project" value="TreeGrafter"/>
</dbReference>
<dbReference type="PANTHER" id="PTHR46054:SF3">
    <property type="entry name" value="MATERNAL EFFECT PROTEIN STAUFEN"/>
    <property type="match status" value="1"/>
</dbReference>
<dbReference type="CDD" id="cd19857">
    <property type="entry name" value="DSRM_STAU_rpt1"/>
    <property type="match status" value="1"/>
</dbReference>
<dbReference type="AlphaFoldDB" id="A0A8S3RXN4"/>
<feature type="domain" description="DRBM" evidence="3">
    <location>
        <begin position="164"/>
        <end position="232"/>
    </location>
</feature>
<dbReference type="OrthoDB" id="10037267at2759"/>
<sequence>MQHNMNSYPIQHNQGMPQQMPQRQQQNILTSGSQRNKGGMIGPGMTQQTPTILQHNPGLNQPTILQQNPAAQYPTSLPPTSVMPPYQTTQHNIVPQKPTPPPVSQPNQNGIIHLKGGAAVAAQNGTALTSGEQQQQNLEDEEGKEDIQTETSETESLANTKEKTPMCLINELARYNKISHQYTLDDEQGPAHKKTFYVTLKLGDNETYAENGPSIKKAQHSAAAVALEKTSYTHPPPKPPKNRTTHELELNALAMKRGEQTFYKNHCDTRYPHYPQQNYNYRGVYNHRYHYPRMPRVFYVSLKWPA</sequence>
<feature type="compositionally biased region" description="Polar residues" evidence="2">
    <location>
        <begin position="149"/>
        <end position="159"/>
    </location>
</feature>
<evidence type="ECO:0000256" key="1">
    <source>
        <dbReference type="PROSITE-ProRule" id="PRU00266"/>
    </source>
</evidence>
<feature type="region of interest" description="Disordered" evidence="2">
    <location>
        <begin position="126"/>
        <end position="160"/>
    </location>
</feature>
<dbReference type="Gene3D" id="3.30.160.20">
    <property type="match status" value="1"/>
</dbReference>
<feature type="compositionally biased region" description="Polar residues" evidence="2">
    <location>
        <begin position="1"/>
        <end position="13"/>
    </location>
</feature>